<dbReference type="PRINTS" id="PR00205">
    <property type="entry name" value="CADHERIN"/>
</dbReference>
<dbReference type="SMART" id="SM00112">
    <property type="entry name" value="CA"/>
    <property type="match status" value="6"/>
</dbReference>
<dbReference type="GO" id="GO:0007156">
    <property type="term" value="P:homophilic cell adhesion via plasma membrane adhesion molecules"/>
    <property type="evidence" value="ECO:0007669"/>
    <property type="project" value="InterPro"/>
</dbReference>
<dbReference type="PANTHER" id="PTHR24026">
    <property type="entry name" value="FAT ATYPICAL CADHERIN-RELATED"/>
    <property type="match status" value="1"/>
</dbReference>
<dbReference type="FunFam" id="2.60.40.60:FF:000122">
    <property type="entry name" value="Cadherin-related family member 1"/>
    <property type="match status" value="1"/>
</dbReference>
<feature type="domain" description="Cadherin" evidence="15">
    <location>
        <begin position="572"/>
        <end position="675"/>
    </location>
</feature>
<dbReference type="FunFam" id="2.60.40.60:FF:000124">
    <property type="entry name" value="Cadherin-related family member 1"/>
    <property type="match status" value="1"/>
</dbReference>
<evidence type="ECO:0000256" key="6">
    <source>
        <dbReference type="ARBA" id="ARBA00022889"/>
    </source>
</evidence>
<proteinExistence type="predicted"/>
<dbReference type="InterPro" id="IPR020894">
    <property type="entry name" value="Cadherin_CS"/>
</dbReference>
<protein>
    <recommendedName>
        <fullName evidence="10">Photoreceptor cadherin</fullName>
    </recommendedName>
    <alternativeName>
        <fullName evidence="11">Protocadherin-21</fullName>
    </alternativeName>
</protein>
<dbReference type="Gene3D" id="2.60.40.60">
    <property type="entry name" value="Cadherins"/>
    <property type="match status" value="6"/>
</dbReference>
<evidence type="ECO:0000256" key="1">
    <source>
        <dbReference type="ARBA" id="ARBA00004167"/>
    </source>
</evidence>
<reference evidence="16" key="2">
    <citation type="submission" date="2025-08" db="UniProtKB">
        <authorList>
            <consortium name="Ensembl"/>
        </authorList>
    </citation>
    <scope>IDENTIFICATION</scope>
</reference>
<keyword evidence="7 14" id="KW-1133">Transmembrane helix</keyword>
<dbReference type="Proteomes" id="UP000472267">
    <property type="component" value="Chromosome 8"/>
</dbReference>
<gene>
    <name evidence="16" type="primary">LOC115393181</name>
</gene>
<evidence type="ECO:0000256" key="12">
    <source>
        <dbReference type="PROSITE-ProRule" id="PRU00043"/>
    </source>
</evidence>
<dbReference type="Ensembl" id="ENSSFAT00005050556.1">
    <property type="protein sequence ID" value="ENSSFAP00005048938.1"/>
    <property type="gene ID" value="ENSSFAG00005023687.1"/>
</dbReference>
<dbReference type="AlphaFoldDB" id="A0A672J406"/>
<feature type="domain" description="Cadherin" evidence="15">
    <location>
        <begin position="263"/>
        <end position="341"/>
    </location>
</feature>
<dbReference type="SUPFAM" id="SSF49313">
    <property type="entry name" value="Cadherin-like"/>
    <property type="match status" value="6"/>
</dbReference>
<feature type="domain" description="Cadherin" evidence="15">
    <location>
        <begin position="347"/>
        <end position="460"/>
    </location>
</feature>
<evidence type="ECO:0000256" key="11">
    <source>
        <dbReference type="ARBA" id="ARBA00044335"/>
    </source>
</evidence>
<keyword evidence="8 14" id="KW-0472">Membrane</keyword>
<dbReference type="GO" id="GO:0009653">
    <property type="term" value="P:anatomical structure morphogenesis"/>
    <property type="evidence" value="ECO:0007669"/>
    <property type="project" value="UniProtKB-ARBA"/>
</dbReference>
<evidence type="ECO:0000256" key="2">
    <source>
        <dbReference type="ARBA" id="ARBA00022692"/>
    </source>
</evidence>
<keyword evidence="4" id="KW-0677">Repeat</keyword>
<dbReference type="PROSITE" id="PS50268">
    <property type="entry name" value="CADHERIN_2"/>
    <property type="match status" value="6"/>
</dbReference>
<evidence type="ECO:0000256" key="3">
    <source>
        <dbReference type="ARBA" id="ARBA00022729"/>
    </source>
</evidence>
<evidence type="ECO:0000256" key="9">
    <source>
        <dbReference type="ARBA" id="ARBA00023170"/>
    </source>
</evidence>
<evidence type="ECO:0000256" key="7">
    <source>
        <dbReference type="ARBA" id="ARBA00022989"/>
    </source>
</evidence>
<feature type="domain" description="Cadherin" evidence="15">
    <location>
        <begin position="461"/>
        <end position="564"/>
    </location>
</feature>
<dbReference type="FunFam" id="2.60.40.60:FF:000111">
    <property type="entry name" value="Cadherin-related family member 1"/>
    <property type="match status" value="1"/>
</dbReference>
<keyword evidence="9" id="KW-0675">Receptor</keyword>
<comment type="subcellular location">
    <subcellularLocation>
        <location evidence="1">Membrane</location>
        <topology evidence="1">Single-pass membrane protein</topology>
    </subcellularLocation>
</comment>
<dbReference type="CDD" id="cd11304">
    <property type="entry name" value="Cadherin_repeat"/>
    <property type="match status" value="5"/>
</dbReference>
<reference evidence="16" key="1">
    <citation type="submission" date="2019-06" db="EMBL/GenBank/DDBJ databases">
        <authorList>
            <consortium name="Wellcome Sanger Institute Data Sharing"/>
        </authorList>
    </citation>
    <scope>NUCLEOTIDE SEQUENCE [LARGE SCALE GENOMIC DNA]</scope>
</reference>
<dbReference type="GO" id="GO:0005886">
    <property type="term" value="C:plasma membrane"/>
    <property type="evidence" value="ECO:0007669"/>
    <property type="project" value="InterPro"/>
</dbReference>
<evidence type="ECO:0000256" key="14">
    <source>
        <dbReference type="SAM" id="Phobius"/>
    </source>
</evidence>
<feature type="transmembrane region" description="Helical" evidence="14">
    <location>
        <begin position="688"/>
        <end position="711"/>
    </location>
</feature>
<dbReference type="GO" id="GO:0005509">
    <property type="term" value="F:calcium ion binding"/>
    <property type="evidence" value="ECO:0007669"/>
    <property type="project" value="UniProtKB-UniRule"/>
</dbReference>
<organism evidence="16 17">
    <name type="scientific">Salarias fasciatus</name>
    <name type="common">Jewelled blenny</name>
    <name type="synonym">Blennius fasciatus</name>
    <dbReference type="NCBI Taxonomy" id="181472"/>
    <lineage>
        <taxon>Eukaryota</taxon>
        <taxon>Metazoa</taxon>
        <taxon>Chordata</taxon>
        <taxon>Craniata</taxon>
        <taxon>Vertebrata</taxon>
        <taxon>Euteleostomi</taxon>
        <taxon>Actinopterygii</taxon>
        <taxon>Neopterygii</taxon>
        <taxon>Teleostei</taxon>
        <taxon>Neoteleostei</taxon>
        <taxon>Acanthomorphata</taxon>
        <taxon>Ovalentaria</taxon>
        <taxon>Blenniimorphae</taxon>
        <taxon>Blenniiformes</taxon>
        <taxon>Blennioidei</taxon>
        <taxon>Blenniidae</taxon>
        <taxon>Salariinae</taxon>
        <taxon>Salarias</taxon>
    </lineage>
</organism>
<dbReference type="Pfam" id="PF00028">
    <property type="entry name" value="Cadherin"/>
    <property type="match status" value="4"/>
</dbReference>
<name>A0A672J406_SALFA</name>
<sequence length="836" mass="91980">MITLCSVKNQLSSFLESCFCCFCLKGQTDYAPYFHDNGPSSTNGNMALFSISEDTPVGTQIYVLNGTDPEGDPVRYGLTYEKGTKEYFNVDPKTGNVTLIQELDREVTEISLLVSITDGRNKVVQTVRVFVTDTNDEPPEFQNLPFIIDIPEDTAPGSSIYKVQAVDKDMGSGGSVSYYLQTSPFAKFTIDGHSGILRVKPGETLDYETTPTHFVTVVAKDGGGKYKGKHQVLTSTATITINVLDAQDMPPSFVGTPYFGYIYEVSVPGSEIFTVYAKDGDQGNPNPIHYSIIYILDCLKNELYEIKVKASEVGPNDTLLDYDITMVTVRVVDLNNHPPTFYGENGPQSKFEVTMYEHPPAGEILRGFKITVNDSDQGANAKFKLRLVGPNRVLRVVPQTVLNEAQVTIIVEDASGIDYEKGSTLSFKLLAVEIDTPERFSATADILINLLDTNDNVPKFTSEYYIARVPENSPGGSSVVTVTANDPDTGPWGKVKYTIYGSGSDLFAINLWTGMISTQPWTSLDAEVRSKYNFYVKAEDSEGKYSLAEVFVTVLDMNDHSPEFHDKLLEKTMVIGSPVKVEAVDDDAESPNNVIEYSITAADPENAFDIDTETGEIQLKPYIKSMEIVENITRQKDCKWSLVVQAKDRGSPSFSTTAVVNIDITEATPLKGPMAAFLMKSRDNPLKALGMVTVVVSVLVGVTVLISTAVYMRNSKSNRIMPVRRIIKRRPRDHRSWTFSLPGVKFTNSSEKFLVGSPRPKPPPPIAPSLPPPPPSSTRSCERPRAVPTISGALASKGSKKAKSGRRKEGNMSSALVSELKMKLEQKINESNQGYY</sequence>
<reference evidence="16" key="3">
    <citation type="submission" date="2025-09" db="UniProtKB">
        <authorList>
            <consortium name="Ensembl"/>
        </authorList>
    </citation>
    <scope>IDENTIFICATION</scope>
</reference>
<evidence type="ECO:0000259" key="15">
    <source>
        <dbReference type="PROSITE" id="PS50268"/>
    </source>
</evidence>
<dbReference type="PROSITE" id="PS00232">
    <property type="entry name" value="CADHERIN_1"/>
    <property type="match status" value="2"/>
</dbReference>
<keyword evidence="3" id="KW-0732">Signal</keyword>
<keyword evidence="17" id="KW-1185">Reference proteome</keyword>
<keyword evidence="5 12" id="KW-0106">Calcium</keyword>
<dbReference type="PANTHER" id="PTHR24026:SF121">
    <property type="entry name" value="CADHERIN RELATED FAMILY MEMBER 1"/>
    <property type="match status" value="1"/>
</dbReference>
<keyword evidence="6" id="KW-0130">Cell adhesion</keyword>
<dbReference type="InterPro" id="IPR002126">
    <property type="entry name" value="Cadherin-like_dom"/>
</dbReference>
<evidence type="ECO:0000256" key="8">
    <source>
        <dbReference type="ARBA" id="ARBA00023136"/>
    </source>
</evidence>
<evidence type="ECO:0000313" key="17">
    <source>
        <dbReference type="Proteomes" id="UP000472267"/>
    </source>
</evidence>
<evidence type="ECO:0000256" key="4">
    <source>
        <dbReference type="ARBA" id="ARBA00022737"/>
    </source>
</evidence>
<feature type="region of interest" description="Disordered" evidence="13">
    <location>
        <begin position="751"/>
        <end position="815"/>
    </location>
</feature>
<feature type="domain" description="Cadherin" evidence="15">
    <location>
        <begin position="49"/>
        <end position="141"/>
    </location>
</feature>
<feature type="domain" description="Cadherin" evidence="15">
    <location>
        <begin position="142"/>
        <end position="253"/>
    </location>
</feature>
<dbReference type="InterPro" id="IPR015919">
    <property type="entry name" value="Cadherin-like_sf"/>
</dbReference>
<evidence type="ECO:0000256" key="13">
    <source>
        <dbReference type="SAM" id="MobiDB-lite"/>
    </source>
</evidence>
<evidence type="ECO:0000256" key="5">
    <source>
        <dbReference type="ARBA" id="ARBA00022837"/>
    </source>
</evidence>
<keyword evidence="2 14" id="KW-0812">Transmembrane</keyword>
<evidence type="ECO:0000256" key="10">
    <source>
        <dbReference type="ARBA" id="ARBA00044253"/>
    </source>
</evidence>
<dbReference type="FunFam" id="2.60.40.60:FF:000126">
    <property type="entry name" value="Cadherin-related family member 1"/>
    <property type="match status" value="1"/>
</dbReference>
<feature type="compositionally biased region" description="Pro residues" evidence="13">
    <location>
        <begin position="759"/>
        <end position="776"/>
    </location>
</feature>
<accession>A0A672J406</accession>
<evidence type="ECO:0000313" key="16">
    <source>
        <dbReference type="Ensembl" id="ENSSFAP00005048938.1"/>
    </source>
</evidence>
<dbReference type="FunFam" id="2.60.40.60:FF:000113">
    <property type="entry name" value="Cadherin-related family member 1"/>
    <property type="match status" value="1"/>
</dbReference>